<keyword evidence="2" id="KW-1185">Reference proteome</keyword>
<name>A0A6G0THQ7_APHGL</name>
<comment type="caution">
    <text evidence="1">The sequence shown here is derived from an EMBL/GenBank/DDBJ whole genome shotgun (WGS) entry which is preliminary data.</text>
</comment>
<proteinExistence type="predicted"/>
<evidence type="ECO:0000313" key="2">
    <source>
        <dbReference type="Proteomes" id="UP000475862"/>
    </source>
</evidence>
<dbReference type="EMBL" id="VYZN01000037">
    <property type="protein sequence ID" value="KAE9533106.1"/>
    <property type="molecule type" value="Genomic_DNA"/>
</dbReference>
<protein>
    <submittedName>
        <fullName evidence="1">Uncharacterized protein</fullName>
    </submittedName>
</protein>
<organism evidence="1 2">
    <name type="scientific">Aphis glycines</name>
    <name type="common">Soybean aphid</name>
    <dbReference type="NCBI Taxonomy" id="307491"/>
    <lineage>
        <taxon>Eukaryota</taxon>
        <taxon>Metazoa</taxon>
        <taxon>Ecdysozoa</taxon>
        <taxon>Arthropoda</taxon>
        <taxon>Hexapoda</taxon>
        <taxon>Insecta</taxon>
        <taxon>Pterygota</taxon>
        <taxon>Neoptera</taxon>
        <taxon>Paraneoptera</taxon>
        <taxon>Hemiptera</taxon>
        <taxon>Sternorrhyncha</taxon>
        <taxon>Aphidomorpha</taxon>
        <taxon>Aphidoidea</taxon>
        <taxon>Aphididae</taxon>
        <taxon>Aphidini</taxon>
        <taxon>Aphis</taxon>
        <taxon>Aphis</taxon>
    </lineage>
</organism>
<accession>A0A6G0THQ7</accession>
<gene>
    <name evidence="1" type="ORF">AGLY_009534</name>
</gene>
<dbReference type="AlphaFoldDB" id="A0A6G0THQ7"/>
<sequence>MYGSNKRELIAPRVARSGDKHTYIYALSRPGKRVTLCYIVGHYNGCIQFQSNYRYHCIQKTILNGDVSGDKAGLCFNDLNTQNLTKLMEKKKLKIPIKYSRKPKYFENLISHKNSRFSVPFFCFSDFFFFKLPTGKFFASNLYNALRIFTLPSKLPSKFEIEAWHSDIEFIINNTVRCCLIEGRRMHWCLITTYIDATGTSRFRIVFMAKVNLYGNKKKKLLKNYVKKCKNWLIVYPREYDFTKIIVKSHEPTIKKFKFYQIAIALWFIKFSYKFHVQYFQSKEFFFYKCTGYD</sequence>
<dbReference type="Proteomes" id="UP000475862">
    <property type="component" value="Unassembled WGS sequence"/>
</dbReference>
<evidence type="ECO:0000313" key="1">
    <source>
        <dbReference type="EMBL" id="KAE9533106.1"/>
    </source>
</evidence>
<reference evidence="1 2" key="1">
    <citation type="submission" date="2019-08" db="EMBL/GenBank/DDBJ databases">
        <title>The genome of the soybean aphid Biotype 1, its phylome, world population structure and adaptation to the North American continent.</title>
        <authorList>
            <person name="Giordano R."/>
            <person name="Donthu R.K."/>
            <person name="Hernandez A.G."/>
            <person name="Wright C.L."/>
            <person name="Zimin A.V."/>
        </authorList>
    </citation>
    <scope>NUCLEOTIDE SEQUENCE [LARGE SCALE GENOMIC DNA]</scope>
    <source>
        <tissue evidence="1">Whole aphids</tissue>
    </source>
</reference>